<evidence type="ECO:0000256" key="4">
    <source>
        <dbReference type="ARBA" id="ARBA00022989"/>
    </source>
</evidence>
<keyword evidence="7" id="KW-0999">Mitochondrion inner membrane</keyword>
<gene>
    <name evidence="9" type="ORF">LSH36_353g00030</name>
</gene>
<organism evidence="9 10">
    <name type="scientific">Paralvinella palmiformis</name>
    <dbReference type="NCBI Taxonomy" id="53620"/>
    <lineage>
        <taxon>Eukaryota</taxon>
        <taxon>Metazoa</taxon>
        <taxon>Spiralia</taxon>
        <taxon>Lophotrochozoa</taxon>
        <taxon>Annelida</taxon>
        <taxon>Polychaeta</taxon>
        <taxon>Sedentaria</taxon>
        <taxon>Canalipalpata</taxon>
        <taxon>Terebellida</taxon>
        <taxon>Terebelliformia</taxon>
        <taxon>Alvinellidae</taxon>
        <taxon>Paralvinella</taxon>
    </lineage>
</organism>
<proteinExistence type="inferred from homology"/>
<feature type="transmembrane region" description="Helical" evidence="7">
    <location>
        <begin position="49"/>
        <end position="69"/>
    </location>
</feature>
<keyword evidence="6 7" id="KW-0472">Membrane</keyword>
<evidence type="ECO:0000259" key="8">
    <source>
        <dbReference type="Pfam" id="PF09813"/>
    </source>
</evidence>
<dbReference type="AlphaFoldDB" id="A0AAD9JEK8"/>
<reference evidence="9" key="1">
    <citation type="journal article" date="2023" name="Mol. Biol. Evol.">
        <title>Third-Generation Sequencing Reveals the Adaptive Role of the Epigenome in Three Deep-Sea Polychaetes.</title>
        <authorList>
            <person name="Perez M."/>
            <person name="Aroh O."/>
            <person name="Sun Y."/>
            <person name="Lan Y."/>
            <person name="Juniper S.K."/>
            <person name="Young C.R."/>
            <person name="Angers B."/>
            <person name="Qian P.Y."/>
        </authorList>
    </citation>
    <scope>NUCLEOTIDE SEQUENCE</scope>
    <source>
        <strain evidence="9">P08H-3</strain>
    </source>
</reference>
<sequence length="83" mass="9729">MASGQMPRIDMDKEFNKFSPRDQHFIKKVTEMNKTRAMNRFLVQHRNKWTAALIISGVMGIYVYTMSAVQQENFLDDFDPPSK</sequence>
<comment type="function">
    <text evidence="7">Required for assembly of cytochrome c oxidase (complex IV).</text>
</comment>
<dbReference type="GO" id="GO:0005743">
    <property type="term" value="C:mitochondrial inner membrane"/>
    <property type="evidence" value="ECO:0007669"/>
    <property type="project" value="UniProtKB-UniRule"/>
</dbReference>
<dbReference type="EMBL" id="JAODUP010000353">
    <property type="protein sequence ID" value="KAK2151713.1"/>
    <property type="molecule type" value="Genomic_DNA"/>
</dbReference>
<evidence type="ECO:0000256" key="6">
    <source>
        <dbReference type="ARBA" id="ARBA00023136"/>
    </source>
</evidence>
<comment type="caution">
    <text evidence="9">The sequence shown here is derived from an EMBL/GenBank/DDBJ whole genome shotgun (WGS) entry which is preliminary data.</text>
</comment>
<name>A0AAD9JEK8_9ANNE</name>
<dbReference type="PANTHER" id="PTHR15642">
    <property type="entry name" value="CYTOCHROME C OXIDASE ASSEMBLY FACTOR 3, MITOCHONDRIAL"/>
    <property type="match status" value="1"/>
</dbReference>
<feature type="domain" description="Cytochrome c oxidase assembly factor 3 mitochondrial coiled-coil" evidence="8">
    <location>
        <begin position="35"/>
        <end position="81"/>
    </location>
</feature>
<evidence type="ECO:0000256" key="7">
    <source>
        <dbReference type="RuleBase" id="RU367056"/>
    </source>
</evidence>
<dbReference type="GO" id="GO:0033617">
    <property type="term" value="P:mitochondrial respiratory chain complex IV assembly"/>
    <property type="evidence" value="ECO:0007669"/>
    <property type="project" value="UniProtKB-UniRule"/>
</dbReference>
<dbReference type="InterPro" id="IPR018628">
    <property type="entry name" value="Coa3_CC"/>
</dbReference>
<keyword evidence="3 7" id="KW-0812">Transmembrane</keyword>
<protein>
    <recommendedName>
        <fullName evidence="7">Cytochrome c oxidase assembly factor 3</fullName>
    </recommendedName>
</protein>
<evidence type="ECO:0000256" key="3">
    <source>
        <dbReference type="ARBA" id="ARBA00022692"/>
    </source>
</evidence>
<keyword evidence="4 7" id="KW-1133">Transmembrane helix</keyword>
<comment type="subcellular location">
    <subcellularLocation>
        <location evidence="1">Mitochondrion membrane</location>
        <topology evidence="1">Single-pass membrane protein</topology>
    </subcellularLocation>
</comment>
<accession>A0AAD9JEK8</accession>
<evidence type="ECO:0000313" key="9">
    <source>
        <dbReference type="EMBL" id="KAK2151713.1"/>
    </source>
</evidence>
<dbReference type="Proteomes" id="UP001208570">
    <property type="component" value="Unassembled WGS sequence"/>
</dbReference>
<comment type="subunit">
    <text evidence="7">Component of 250-400 kDa complexes called cytochrome oxidase assembly intermediates or COA complexes.</text>
</comment>
<keyword evidence="5 7" id="KW-0496">Mitochondrion</keyword>
<evidence type="ECO:0000256" key="2">
    <source>
        <dbReference type="ARBA" id="ARBA00007035"/>
    </source>
</evidence>
<dbReference type="Pfam" id="PF09813">
    <property type="entry name" value="Coa3_cc"/>
    <property type="match status" value="1"/>
</dbReference>
<dbReference type="InterPro" id="IPR041752">
    <property type="entry name" value="Coa3"/>
</dbReference>
<evidence type="ECO:0000256" key="1">
    <source>
        <dbReference type="ARBA" id="ARBA00004304"/>
    </source>
</evidence>
<dbReference type="PANTHER" id="PTHR15642:SF3">
    <property type="entry name" value="CYTOCHROME C OXIDASE ASSEMBLY FACTOR 3 HOMOLOG, MITOCHONDRIAL"/>
    <property type="match status" value="1"/>
</dbReference>
<evidence type="ECO:0000313" key="10">
    <source>
        <dbReference type="Proteomes" id="UP001208570"/>
    </source>
</evidence>
<keyword evidence="10" id="KW-1185">Reference proteome</keyword>
<comment type="similarity">
    <text evidence="2 7">Belongs to the COA3 family.</text>
</comment>
<evidence type="ECO:0000256" key="5">
    <source>
        <dbReference type="ARBA" id="ARBA00023128"/>
    </source>
</evidence>